<dbReference type="SUPFAM" id="SSF53335">
    <property type="entry name" value="S-adenosyl-L-methionine-dependent methyltransferases"/>
    <property type="match status" value="1"/>
</dbReference>
<name>A0A382J742_9ZZZZ</name>
<dbReference type="Gene3D" id="3.40.50.150">
    <property type="entry name" value="Vaccinia Virus protein VP39"/>
    <property type="match status" value="1"/>
</dbReference>
<dbReference type="InterPro" id="IPR013216">
    <property type="entry name" value="Methyltransf_11"/>
</dbReference>
<sequence length="190" mass="22352">FNQKPTIIEIGCKFAELKNMIKKNKKKALYKAVDIDLSTIKRIEGYNEFDFKCANVNDGIPFENNIADYIVCSEIMEHLENPTFFLDECKRVLKIGGKIIISIPNPYYLVEMLNNFYKREDTEGHISSFTYQNINALTRFSSIDILRLTGSFFRVPFIKRFFGKTWIIKNNLFFFSRNKIYLLRPKLNEA</sequence>
<gene>
    <name evidence="2" type="ORF">METZ01_LOCUS260021</name>
</gene>
<feature type="domain" description="Methyltransferase type 11" evidence="1">
    <location>
        <begin position="9"/>
        <end position="101"/>
    </location>
</feature>
<dbReference type="EMBL" id="UINC01071908">
    <property type="protein sequence ID" value="SVC07167.1"/>
    <property type="molecule type" value="Genomic_DNA"/>
</dbReference>
<protein>
    <recommendedName>
        <fullName evidence="1">Methyltransferase type 11 domain-containing protein</fullName>
    </recommendedName>
</protein>
<reference evidence="2" key="1">
    <citation type="submission" date="2018-05" db="EMBL/GenBank/DDBJ databases">
        <authorList>
            <person name="Lanie J.A."/>
            <person name="Ng W.-L."/>
            <person name="Kazmierczak K.M."/>
            <person name="Andrzejewski T.M."/>
            <person name="Davidsen T.M."/>
            <person name="Wayne K.J."/>
            <person name="Tettelin H."/>
            <person name="Glass J.I."/>
            <person name="Rusch D."/>
            <person name="Podicherti R."/>
            <person name="Tsui H.-C.T."/>
            <person name="Winkler M.E."/>
        </authorList>
    </citation>
    <scope>NUCLEOTIDE SEQUENCE</scope>
</reference>
<proteinExistence type="predicted"/>
<evidence type="ECO:0000259" key="1">
    <source>
        <dbReference type="Pfam" id="PF08241"/>
    </source>
</evidence>
<organism evidence="2">
    <name type="scientific">marine metagenome</name>
    <dbReference type="NCBI Taxonomy" id="408172"/>
    <lineage>
        <taxon>unclassified sequences</taxon>
        <taxon>metagenomes</taxon>
        <taxon>ecological metagenomes</taxon>
    </lineage>
</organism>
<dbReference type="Pfam" id="PF08241">
    <property type="entry name" value="Methyltransf_11"/>
    <property type="match status" value="1"/>
</dbReference>
<feature type="non-terminal residue" evidence="2">
    <location>
        <position position="1"/>
    </location>
</feature>
<dbReference type="AlphaFoldDB" id="A0A382J742"/>
<evidence type="ECO:0000313" key="2">
    <source>
        <dbReference type="EMBL" id="SVC07167.1"/>
    </source>
</evidence>
<dbReference type="InterPro" id="IPR029063">
    <property type="entry name" value="SAM-dependent_MTases_sf"/>
</dbReference>
<accession>A0A382J742</accession>
<dbReference type="GO" id="GO:0008757">
    <property type="term" value="F:S-adenosylmethionine-dependent methyltransferase activity"/>
    <property type="evidence" value="ECO:0007669"/>
    <property type="project" value="InterPro"/>
</dbReference>